<dbReference type="Proteomes" id="UP001327560">
    <property type="component" value="Chromosome 2"/>
</dbReference>
<reference evidence="1 2" key="1">
    <citation type="submission" date="2023-10" db="EMBL/GenBank/DDBJ databases">
        <title>Chromosome-scale genome assembly provides insights into flower coloration mechanisms of Canna indica.</title>
        <authorList>
            <person name="Li C."/>
        </authorList>
    </citation>
    <scope>NUCLEOTIDE SEQUENCE [LARGE SCALE GENOMIC DNA]</scope>
    <source>
        <tissue evidence="1">Flower</tissue>
    </source>
</reference>
<dbReference type="EMBL" id="CP136891">
    <property type="protein sequence ID" value="WOK99542.1"/>
    <property type="molecule type" value="Genomic_DNA"/>
</dbReference>
<dbReference type="AlphaFoldDB" id="A0AAQ3K2J1"/>
<dbReference type="Gene3D" id="3.40.462.20">
    <property type="match status" value="1"/>
</dbReference>
<evidence type="ECO:0000313" key="1">
    <source>
        <dbReference type="EMBL" id="WOK99542.1"/>
    </source>
</evidence>
<gene>
    <name evidence="1" type="ORF">Cni_G08254</name>
</gene>
<evidence type="ECO:0000313" key="2">
    <source>
        <dbReference type="Proteomes" id="UP001327560"/>
    </source>
</evidence>
<keyword evidence="2" id="KW-1185">Reference proteome</keyword>
<protein>
    <submittedName>
        <fullName evidence="1">Berberine bridge enzyme-like 26</fullName>
    </submittedName>
</protein>
<dbReference type="PANTHER" id="PTHR32448">
    <property type="entry name" value="OS08G0158400 PROTEIN"/>
    <property type="match status" value="1"/>
</dbReference>
<sequence>MGEELFWALRGGGANNFGVVLSYKIRLVYVPPQVTTFGISRTLNEDATKLVEMWQTITPQLVDDLWFRAMLLAADVEATGNRTIQAIFQGMFLGRRQELLPVMEKSFPELGLKVNDFKEMSWVQPTISFAGYDIEDPSILLSRKPEYKLFQGQIRFCEGADL</sequence>
<name>A0AAQ3K2J1_9LILI</name>
<dbReference type="InterPro" id="IPR016169">
    <property type="entry name" value="FAD-bd_PCMH_sub2"/>
</dbReference>
<accession>A0AAQ3K2J1</accession>
<proteinExistence type="predicted"/>
<organism evidence="1 2">
    <name type="scientific">Canna indica</name>
    <name type="common">Indian-shot</name>
    <dbReference type="NCBI Taxonomy" id="4628"/>
    <lineage>
        <taxon>Eukaryota</taxon>
        <taxon>Viridiplantae</taxon>
        <taxon>Streptophyta</taxon>
        <taxon>Embryophyta</taxon>
        <taxon>Tracheophyta</taxon>
        <taxon>Spermatophyta</taxon>
        <taxon>Magnoliopsida</taxon>
        <taxon>Liliopsida</taxon>
        <taxon>Zingiberales</taxon>
        <taxon>Cannaceae</taxon>
        <taxon>Canna</taxon>
    </lineage>
</organism>
<dbReference type="Gene3D" id="3.30.465.10">
    <property type="match status" value="1"/>
</dbReference>